<dbReference type="RefSeq" id="XP_025029351.1">
    <property type="nucleotide sequence ID" value="XM_025173583.1"/>
</dbReference>
<organism evidence="2 3">
    <name type="scientific">Python bivittatus</name>
    <name type="common">Burmese python</name>
    <name type="synonym">Python molurus bivittatus</name>
    <dbReference type="NCBI Taxonomy" id="176946"/>
    <lineage>
        <taxon>Eukaryota</taxon>
        <taxon>Metazoa</taxon>
        <taxon>Chordata</taxon>
        <taxon>Craniata</taxon>
        <taxon>Vertebrata</taxon>
        <taxon>Euteleostomi</taxon>
        <taxon>Lepidosauria</taxon>
        <taxon>Squamata</taxon>
        <taxon>Bifurcata</taxon>
        <taxon>Unidentata</taxon>
        <taxon>Episquamata</taxon>
        <taxon>Toxicofera</taxon>
        <taxon>Serpentes</taxon>
        <taxon>Henophidia</taxon>
        <taxon>Pythonidae</taxon>
        <taxon>Python</taxon>
    </lineage>
</organism>
<dbReference type="AlphaFoldDB" id="A0A9F5J4D3"/>
<protein>
    <submittedName>
        <fullName evidence="3">Uncharacterized protein LOC112541984</fullName>
    </submittedName>
</protein>
<keyword evidence="2" id="KW-1185">Reference proteome</keyword>
<name>A0A9F5J4D3_PYTBI</name>
<accession>A0A9F5J4D3</accession>
<evidence type="ECO:0000313" key="3">
    <source>
        <dbReference type="RefSeq" id="XP_025029351.1"/>
    </source>
</evidence>
<dbReference type="KEGG" id="pbi:112541984"/>
<sequence>MLVRAVTREVSAAPASHVEKAVWDGIGLLSILPSTPPVLQKEAAAAAAQPCWTVRLLVRLRGPHPPPFQRAALEWPRSSRGGAGEEFWGSQAPRAASGTGGASAQPREKLNRSRAFGRQGERWKRKPLADAVAFLGTVRRKSVRLISVKTCSRVKRKLGIWTLNSLPVVWAGSSFLGLCTYEVRLEKSLWILFFFLMDKLLCSKVVRKISYIWSWSHPAIIGRRIWMVGVLFCFSLFQKWICTNQCFENEKE</sequence>
<dbReference type="GeneID" id="112541984"/>
<reference evidence="3" key="1">
    <citation type="submission" date="2025-08" db="UniProtKB">
        <authorList>
            <consortium name="RefSeq"/>
        </authorList>
    </citation>
    <scope>IDENTIFICATION</scope>
    <source>
        <tissue evidence="3">Liver</tissue>
    </source>
</reference>
<evidence type="ECO:0000313" key="2">
    <source>
        <dbReference type="Proteomes" id="UP000695026"/>
    </source>
</evidence>
<gene>
    <name evidence="3" type="primary">LOC112541984</name>
</gene>
<dbReference type="Proteomes" id="UP000695026">
    <property type="component" value="Unplaced"/>
</dbReference>
<proteinExistence type="predicted"/>
<evidence type="ECO:0000256" key="1">
    <source>
        <dbReference type="SAM" id="MobiDB-lite"/>
    </source>
</evidence>
<feature type="region of interest" description="Disordered" evidence="1">
    <location>
        <begin position="77"/>
        <end position="118"/>
    </location>
</feature>